<evidence type="ECO:0000256" key="8">
    <source>
        <dbReference type="ARBA" id="ARBA00047899"/>
    </source>
</evidence>
<proteinExistence type="inferred from homology"/>
<feature type="compositionally biased region" description="Low complexity" evidence="11">
    <location>
        <begin position="855"/>
        <end position="867"/>
    </location>
</feature>
<dbReference type="PROSITE" id="PS00107">
    <property type="entry name" value="PROTEIN_KINASE_ATP"/>
    <property type="match status" value="1"/>
</dbReference>
<protein>
    <recommendedName>
        <fullName evidence="2">non-specific serine/threonine protein kinase</fullName>
        <ecNumber evidence="2">2.7.11.1</ecNumber>
    </recommendedName>
</protein>
<evidence type="ECO:0000256" key="6">
    <source>
        <dbReference type="ARBA" id="ARBA00022777"/>
    </source>
</evidence>
<feature type="domain" description="Protein kinase" evidence="12">
    <location>
        <begin position="375"/>
        <end position="629"/>
    </location>
</feature>
<feature type="compositionally biased region" description="Basic and acidic residues" evidence="11">
    <location>
        <begin position="835"/>
        <end position="847"/>
    </location>
</feature>
<organism evidence="13 14">
    <name type="scientific">Homarus americanus</name>
    <name type="common">American lobster</name>
    <dbReference type="NCBI Taxonomy" id="6706"/>
    <lineage>
        <taxon>Eukaryota</taxon>
        <taxon>Metazoa</taxon>
        <taxon>Ecdysozoa</taxon>
        <taxon>Arthropoda</taxon>
        <taxon>Crustacea</taxon>
        <taxon>Multicrustacea</taxon>
        <taxon>Malacostraca</taxon>
        <taxon>Eumalacostraca</taxon>
        <taxon>Eucarida</taxon>
        <taxon>Decapoda</taxon>
        <taxon>Pleocyemata</taxon>
        <taxon>Astacidea</taxon>
        <taxon>Nephropoidea</taxon>
        <taxon>Nephropidae</taxon>
        <taxon>Homarus</taxon>
    </lineage>
</organism>
<evidence type="ECO:0000259" key="12">
    <source>
        <dbReference type="PROSITE" id="PS50011"/>
    </source>
</evidence>
<accession>A0A8J5K4A6</accession>
<evidence type="ECO:0000256" key="3">
    <source>
        <dbReference type="ARBA" id="ARBA00022527"/>
    </source>
</evidence>
<evidence type="ECO:0000256" key="10">
    <source>
        <dbReference type="PROSITE-ProRule" id="PRU10141"/>
    </source>
</evidence>
<keyword evidence="14" id="KW-1185">Reference proteome</keyword>
<evidence type="ECO:0000256" key="5">
    <source>
        <dbReference type="ARBA" id="ARBA00022741"/>
    </source>
</evidence>
<dbReference type="PANTHER" id="PTHR44899">
    <property type="entry name" value="CAMK FAMILY PROTEIN KINASE"/>
    <property type="match status" value="1"/>
</dbReference>
<dbReference type="SMART" id="SM00220">
    <property type="entry name" value="S_TKc"/>
    <property type="match status" value="1"/>
</dbReference>
<evidence type="ECO:0000256" key="7">
    <source>
        <dbReference type="ARBA" id="ARBA00022840"/>
    </source>
</evidence>
<comment type="catalytic activity">
    <reaction evidence="8">
        <text>L-threonyl-[protein] + ATP = O-phospho-L-threonyl-[protein] + ADP + H(+)</text>
        <dbReference type="Rhea" id="RHEA:46608"/>
        <dbReference type="Rhea" id="RHEA-COMP:11060"/>
        <dbReference type="Rhea" id="RHEA-COMP:11605"/>
        <dbReference type="ChEBI" id="CHEBI:15378"/>
        <dbReference type="ChEBI" id="CHEBI:30013"/>
        <dbReference type="ChEBI" id="CHEBI:30616"/>
        <dbReference type="ChEBI" id="CHEBI:61977"/>
        <dbReference type="ChEBI" id="CHEBI:456216"/>
        <dbReference type="EC" id="2.7.11.1"/>
    </reaction>
</comment>
<dbReference type="InterPro" id="IPR051131">
    <property type="entry name" value="NEK_Ser/Thr_kinase_NIMA"/>
</dbReference>
<keyword evidence="5 10" id="KW-0547">Nucleotide-binding</keyword>
<evidence type="ECO:0000256" key="2">
    <source>
        <dbReference type="ARBA" id="ARBA00012513"/>
    </source>
</evidence>
<sequence length="1005" mass="114553">MKLLNASTKTDIVKQHLCRSPVLDSAKTFSCVTDSENDELEPGELLLPHPPVKTRHSHCLYCGIECSHAHSPVLKYKHHFFQCVHDCVSDSNSSKRSFSYFPEHNSCHKCKVIVRQDKDSSYLSTLEKCNSQKTDVPESDACDPSAQSCSLLRSVRCNRTSHTPKIYNTVQSHLDNEEKVLINRDTKFEISRKNYNTQDQSVRFPLLRLPVVKNDGRASKARVLSQGTQNCESSAKSYLNSLATLELPIGKVTRAQQYLPPDDKLLALPLLQLPHQVQQPNHYHYRNKGIQYDEPSTGQNTDLQFSFMKKHLSTNVRKKYNNFFFCQEEHRFLVSLGNKHLDVNSNELPNFSLPATKKKSLKTDSLSKQSRMEGIEVVREIGRGSYGSVWLVRRSNNQKNLVLKCVELSHCNQQEVEAARQEVLILAGLRHPNIVSYKGSFELDRRLNLLMGYCEGGDLFTRIQQQHGSLFPEQKIIRWFIQITMALQYLHSHNILHRDLKTQNIFLTRSGLIKLGDFGIARILGSSIDMATTMIGTPYYMSPELFAGLPYNYKSDMWALGCCLYELATLKHPFPARDISALINRISRGKVGDVSNHYSEDLQCLVQSLMNRSPGLRPSTSQILLQPSIRNHISVFLDDTTSPVGAKSKGERHKILTGVCKEKKSASVLSGEKTEECLHDRKLCDMRHEKLSGNEKQIEPIKYNLNVKRCCEFFPSQFKSLHIAGDKMKLEDRSKVENKPHGTKECKCKRREKQDSPAVGHIDSQSRRRRRSSKKSPVIDSGDHEKINLLVNSETVFTENSDVDYSLSTPRSYSARERRRQKRLQTTETKSSESTLEHRHLSEKQECIEEQLYVSSSNSRSSTSLASNGVEENLSSDDLDIDSSVDITLTHKYQEEDEFLHLLSTTLMEDSTCDSDESYTNTEAGPDKQDNGSGLEAKMSQLEETLVDELEEDKARSVMHLLRPESWEGWDEQRQAVQQLVGNEVFPSLATTIWHLKLCYTFKQH</sequence>
<feature type="region of interest" description="Disordered" evidence="11">
    <location>
        <begin position="804"/>
        <end position="877"/>
    </location>
</feature>
<dbReference type="Proteomes" id="UP000747542">
    <property type="component" value="Unassembled WGS sequence"/>
</dbReference>
<dbReference type="CDD" id="cd08215">
    <property type="entry name" value="STKc_Nek"/>
    <property type="match status" value="1"/>
</dbReference>
<dbReference type="OrthoDB" id="6352258at2759"/>
<comment type="caution">
    <text evidence="13">The sequence shown here is derived from an EMBL/GenBank/DDBJ whole genome shotgun (WGS) entry which is preliminary data.</text>
</comment>
<gene>
    <name evidence="13" type="primary">Nek4-L2</name>
    <name evidence="13" type="ORF">Hamer_G017174</name>
</gene>
<evidence type="ECO:0000313" key="14">
    <source>
        <dbReference type="Proteomes" id="UP000747542"/>
    </source>
</evidence>
<dbReference type="FunFam" id="3.30.200.20:FF:000097">
    <property type="entry name" value="Probable serine/threonine-protein kinase nek1"/>
    <property type="match status" value="1"/>
</dbReference>
<dbReference type="InterPro" id="IPR017441">
    <property type="entry name" value="Protein_kinase_ATP_BS"/>
</dbReference>
<dbReference type="PROSITE" id="PS00108">
    <property type="entry name" value="PROTEIN_KINASE_ST"/>
    <property type="match status" value="1"/>
</dbReference>
<dbReference type="InterPro" id="IPR008271">
    <property type="entry name" value="Ser/Thr_kinase_AS"/>
</dbReference>
<reference evidence="13" key="1">
    <citation type="journal article" date="2021" name="Sci. Adv.">
        <title>The American lobster genome reveals insights on longevity, neural, and immune adaptations.</title>
        <authorList>
            <person name="Polinski J.M."/>
            <person name="Zimin A.V."/>
            <person name="Clark K.F."/>
            <person name="Kohn A.B."/>
            <person name="Sadowski N."/>
            <person name="Timp W."/>
            <person name="Ptitsyn A."/>
            <person name="Khanna P."/>
            <person name="Romanova D.Y."/>
            <person name="Williams P."/>
            <person name="Greenwood S.J."/>
            <person name="Moroz L.L."/>
            <person name="Walt D.R."/>
            <person name="Bodnar A.G."/>
        </authorList>
    </citation>
    <scope>NUCLEOTIDE SEQUENCE</scope>
    <source>
        <strain evidence="13">GMGI-L3</strain>
    </source>
</reference>
<feature type="region of interest" description="Disordered" evidence="11">
    <location>
        <begin position="732"/>
        <end position="785"/>
    </location>
</feature>
<evidence type="ECO:0000313" key="13">
    <source>
        <dbReference type="EMBL" id="KAG7167264.1"/>
    </source>
</evidence>
<comment type="similarity">
    <text evidence="1">Belongs to the protein kinase superfamily. NEK Ser/Thr protein kinase family. NIMA subfamily.</text>
</comment>
<dbReference type="InterPro" id="IPR000719">
    <property type="entry name" value="Prot_kinase_dom"/>
</dbReference>
<keyword evidence="6 13" id="KW-0418">Kinase</keyword>
<evidence type="ECO:0000256" key="1">
    <source>
        <dbReference type="ARBA" id="ARBA00010886"/>
    </source>
</evidence>
<name>A0A8J5K4A6_HOMAM</name>
<evidence type="ECO:0000256" key="4">
    <source>
        <dbReference type="ARBA" id="ARBA00022679"/>
    </source>
</evidence>
<feature type="compositionally biased region" description="Basic and acidic residues" evidence="11">
    <location>
        <begin position="732"/>
        <end position="746"/>
    </location>
</feature>
<dbReference type="AlphaFoldDB" id="A0A8J5K4A6"/>
<dbReference type="EC" id="2.7.11.1" evidence="2"/>
<keyword evidence="7 10" id="KW-0067">ATP-binding</keyword>
<dbReference type="GO" id="GO:0004674">
    <property type="term" value="F:protein serine/threonine kinase activity"/>
    <property type="evidence" value="ECO:0007669"/>
    <property type="project" value="UniProtKB-KW"/>
</dbReference>
<dbReference type="Pfam" id="PF00069">
    <property type="entry name" value="Pkinase"/>
    <property type="match status" value="1"/>
</dbReference>
<comment type="catalytic activity">
    <reaction evidence="9">
        <text>L-seryl-[protein] + ATP = O-phospho-L-seryl-[protein] + ADP + H(+)</text>
        <dbReference type="Rhea" id="RHEA:17989"/>
        <dbReference type="Rhea" id="RHEA-COMP:9863"/>
        <dbReference type="Rhea" id="RHEA-COMP:11604"/>
        <dbReference type="ChEBI" id="CHEBI:15378"/>
        <dbReference type="ChEBI" id="CHEBI:29999"/>
        <dbReference type="ChEBI" id="CHEBI:30616"/>
        <dbReference type="ChEBI" id="CHEBI:83421"/>
        <dbReference type="ChEBI" id="CHEBI:456216"/>
        <dbReference type="EC" id="2.7.11.1"/>
    </reaction>
</comment>
<keyword evidence="4" id="KW-0808">Transferase</keyword>
<evidence type="ECO:0000256" key="9">
    <source>
        <dbReference type="ARBA" id="ARBA00048679"/>
    </source>
</evidence>
<dbReference type="GO" id="GO:0005524">
    <property type="term" value="F:ATP binding"/>
    <property type="evidence" value="ECO:0007669"/>
    <property type="project" value="UniProtKB-UniRule"/>
</dbReference>
<dbReference type="EMBL" id="JAHLQT010021820">
    <property type="protein sequence ID" value="KAG7167264.1"/>
    <property type="molecule type" value="Genomic_DNA"/>
</dbReference>
<keyword evidence="3" id="KW-0723">Serine/threonine-protein kinase</keyword>
<dbReference type="PROSITE" id="PS50011">
    <property type="entry name" value="PROTEIN_KINASE_DOM"/>
    <property type="match status" value="1"/>
</dbReference>
<evidence type="ECO:0000256" key="11">
    <source>
        <dbReference type="SAM" id="MobiDB-lite"/>
    </source>
</evidence>
<feature type="region of interest" description="Disordered" evidence="11">
    <location>
        <begin position="911"/>
        <end position="934"/>
    </location>
</feature>
<feature type="binding site" evidence="10">
    <location>
        <position position="404"/>
    </location>
    <ligand>
        <name>ATP</name>
        <dbReference type="ChEBI" id="CHEBI:30616"/>
    </ligand>
</feature>